<protein>
    <submittedName>
        <fullName evidence="1">Uncharacterized protein</fullName>
    </submittedName>
</protein>
<comment type="caution">
    <text evidence="1">The sequence shown here is derived from an EMBL/GenBank/DDBJ whole genome shotgun (WGS) entry which is preliminary data.</text>
</comment>
<dbReference type="EMBL" id="JGYP01000005">
    <property type="protein sequence ID" value="KFI44867.1"/>
    <property type="molecule type" value="Genomic_DNA"/>
</dbReference>
<organism evidence="1 2">
    <name type="scientific">Bifidobacterium bohemicum DSM 22767</name>
    <dbReference type="NCBI Taxonomy" id="1437606"/>
    <lineage>
        <taxon>Bacteria</taxon>
        <taxon>Bacillati</taxon>
        <taxon>Actinomycetota</taxon>
        <taxon>Actinomycetes</taxon>
        <taxon>Bifidobacteriales</taxon>
        <taxon>Bifidobacteriaceae</taxon>
        <taxon>Bifidobacterium</taxon>
    </lineage>
</organism>
<sequence>MMSIWHAEVQCTKPPGASCIFIGAGRLVQTEPRLRARGPRKTVRRLAAVLAGCCVSRCVRRETSVDVRLPSRRRWHICCMRRIRRPASAFLWSNRALKRGRRALVPEKDVQFFIDRGQTWFEILFRVTFGDVLAAMDVVDYGRRRRCRRVLSVVRHSLVHR</sequence>
<evidence type="ECO:0000313" key="1">
    <source>
        <dbReference type="EMBL" id="KFI44867.1"/>
    </source>
</evidence>
<keyword evidence="2" id="KW-1185">Reference proteome</keyword>
<dbReference type="AlphaFoldDB" id="A0A086ZEB7"/>
<proteinExistence type="predicted"/>
<accession>A0A086ZEB7</accession>
<evidence type="ECO:0000313" key="2">
    <source>
        <dbReference type="Proteomes" id="UP000029096"/>
    </source>
</evidence>
<gene>
    <name evidence="1" type="ORF">BBOH_1598</name>
</gene>
<reference evidence="1 2" key="1">
    <citation type="submission" date="2014-03" db="EMBL/GenBank/DDBJ databases">
        <title>Genomics of Bifidobacteria.</title>
        <authorList>
            <person name="Ventura M."/>
            <person name="Milani C."/>
            <person name="Lugli G.A."/>
        </authorList>
    </citation>
    <scope>NUCLEOTIDE SEQUENCE [LARGE SCALE GENOMIC DNA]</scope>
    <source>
        <strain evidence="1 2">DSM 22767</strain>
    </source>
</reference>
<dbReference type="Proteomes" id="UP000029096">
    <property type="component" value="Unassembled WGS sequence"/>
</dbReference>
<name>A0A086ZEB7_9BIFI</name>